<dbReference type="Proteomes" id="UP001254813">
    <property type="component" value="Unassembled WGS sequence"/>
</dbReference>
<dbReference type="Pfam" id="PF04525">
    <property type="entry name" value="LOR"/>
    <property type="match status" value="1"/>
</dbReference>
<proteinExistence type="inferred from homology"/>
<dbReference type="EMBL" id="JAMQOQ010000003">
    <property type="protein sequence ID" value="MDS0295258.1"/>
    <property type="molecule type" value="Genomic_DNA"/>
</dbReference>
<accession>A0ABU2G4P8</accession>
<comment type="similarity">
    <text evidence="1">Belongs to the LOR family.</text>
</comment>
<dbReference type="InterPro" id="IPR025659">
    <property type="entry name" value="Tubby-like_C"/>
</dbReference>
<reference evidence="2 3" key="1">
    <citation type="submission" date="2022-06" db="EMBL/GenBank/DDBJ databases">
        <title>Halogeometricum sp. a new haloarchaeum isolate from saline soil.</title>
        <authorList>
            <person name="Strakova D."/>
            <person name="Galisteo C."/>
            <person name="Sanchez-Porro C."/>
            <person name="Ventosa A."/>
        </authorList>
    </citation>
    <scope>NUCLEOTIDE SEQUENCE [LARGE SCALE GENOMIC DNA]</scope>
    <source>
        <strain evidence="3">S3BR25-2</strain>
    </source>
</reference>
<dbReference type="Gene3D" id="2.40.160.200">
    <property type="entry name" value="LURP1-related"/>
    <property type="match status" value="1"/>
</dbReference>
<evidence type="ECO:0000256" key="1">
    <source>
        <dbReference type="ARBA" id="ARBA00005437"/>
    </source>
</evidence>
<comment type="caution">
    <text evidence="2">The sequence shown here is derived from an EMBL/GenBank/DDBJ whole genome shotgun (WGS) entry which is preliminary data.</text>
</comment>
<evidence type="ECO:0000313" key="3">
    <source>
        <dbReference type="Proteomes" id="UP001254813"/>
    </source>
</evidence>
<protein>
    <submittedName>
        <fullName evidence="2">LURP-one-related family protein</fullName>
    </submittedName>
</protein>
<keyword evidence="3" id="KW-1185">Reference proteome</keyword>
<dbReference type="RefSeq" id="WP_310929128.1">
    <property type="nucleotide sequence ID" value="NZ_JAMQOQ010000003.1"/>
</dbReference>
<dbReference type="InterPro" id="IPR038595">
    <property type="entry name" value="LOR_sf"/>
</dbReference>
<name>A0ABU2G4P8_9EURY</name>
<evidence type="ECO:0000313" key="2">
    <source>
        <dbReference type="EMBL" id="MDS0295258.1"/>
    </source>
</evidence>
<gene>
    <name evidence="2" type="ORF">NDI79_13845</name>
</gene>
<dbReference type="InterPro" id="IPR007612">
    <property type="entry name" value="LOR"/>
</dbReference>
<sequence length="151" mass="16885">MRERLIAFGDDFVIETGDGRPAYKVDGKALRARNTIQIRSTDGRLLYRVQERVFRARDTMVIERDGRTVATVKKALVTPLRDRFEVTVADGPPLHVQGNVVDHEYTIARQGTPVAVVSKRWFRVRDTYGVEVVSGEDDAFVLAVAAAIDAI</sequence>
<dbReference type="SUPFAM" id="SSF54518">
    <property type="entry name" value="Tubby C-terminal domain-like"/>
    <property type="match status" value="1"/>
</dbReference>
<organism evidence="2 3">
    <name type="scientific">Halogeometricum luteum</name>
    <dbReference type="NCBI Taxonomy" id="2950537"/>
    <lineage>
        <taxon>Archaea</taxon>
        <taxon>Methanobacteriati</taxon>
        <taxon>Methanobacteriota</taxon>
        <taxon>Stenosarchaea group</taxon>
        <taxon>Halobacteria</taxon>
        <taxon>Halobacteriales</taxon>
        <taxon>Haloferacaceae</taxon>
        <taxon>Halogeometricum</taxon>
    </lineage>
</organism>